<evidence type="ECO:0000256" key="8">
    <source>
        <dbReference type="ARBA" id="ARBA00022840"/>
    </source>
</evidence>
<gene>
    <name evidence="12" type="ORF">A3843_08280</name>
</gene>
<dbReference type="PANTHER" id="PTHR33540">
    <property type="entry name" value="TRNA THREONYLCARBAMOYLADENOSINE BIOSYNTHESIS PROTEIN TSAE"/>
    <property type="match status" value="1"/>
</dbReference>
<proteinExistence type="inferred from homology"/>
<evidence type="ECO:0000256" key="6">
    <source>
        <dbReference type="ARBA" id="ARBA00022723"/>
    </source>
</evidence>
<evidence type="ECO:0000259" key="11">
    <source>
        <dbReference type="Pfam" id="PF01636"/>
    </source>
</evidence>
<sequence length="503" mass="56666">MNINLHSQAETERLAEDIAEFLKPGDVIALSGDLGTGKSTFSRALLRYLAQDEALEVPSPTFTLVQTYELERLYVAHMDLYRLEDPEEVEELALDDTLERGAALIEWPEMGDPTFWPEALEIKLSEGPDPDTRIATLKAQEATWARRLQRLAARRALLENSAWMARPRHHLKGDASTRSYLRFNGEAGGAVLMDYPPRAHEPMLASGKTYAQTVYLAHSIDDFLSIGHELRARGVRVPEIYAVDRANGLALMEDLGATFIAEQGQPIEERYKCALDVLVHMHQQSWPEIAQHGPSNHRLGCYDLEAYLTEAELFLQYYRPHIEGEPATDHMKAAFRDAWQQALQALNDLPQTWVMRDYHSPNLLWRSDAKGLDRVAQIDFQDALIGPIAYDVASLIMDARLTIGPELQETLVKHYCKQASACLPEFDETTFRYGVAVLAAQRNTKILGGFVRLNAVFGKPAYLAHLPRIRDYLAQALSHPGLCNLKYVYDVILPSNPLRHSAP</sequence>
<dbReference type="GO" id="GO:0005524">
    <property type="term" value="F:ATP binding"/>
    <property type="evidence" value="ECO:0007669"/>
    <property type="project" value="UniProtKB-KW"/>
</dbReference>
<keyword evidence="9" id="KW-0460">Magnesium</keyword>
<dbReference type="InterPro" id="IPR027417">
    <property type="entry name" value="P-loop_NTPase"/>
</dbReference>
<dbReference type="RefSeq" id="WP_028480612.1">
    <property type="nucleotide sequence ID" value="NZ_LVVZ01000014.1"/>
</dbReference>
<dbReference type="STRING" id="197461.A3843_08280"/>
<evidence type="ECO:0000256" key="9">
    <source>
        <dbReference type="ARBA" id="ARBA00022842"/>
    </source>
</evidence>
<evidence type="ECO:0000256" key="7">
    <source>
        <dbReference type="ARBA" id="ARBA00022741"/>
    </source>
</evidence>
<evidence type="ECO:0000256" key="2">
    <source>
        <dbReference type="ARBA" id="ARBA00007599"/>
    </source>
</evidence>
<dbReference type="AlphaFoldDB" id="A0A1U7JI21"/>
<comment type="subcellular location">
    <subcellularLocation>
        <location evidence="1">Cytoplasm</location>
    </subcellularLocation>
</comment>
<evidence type="ECO:0000256" key="10">
    <source>
        <dbReference type="ARBA" id="ARBA00032441"/>
    </source>
</evidence>
<keyword evidence="13" id="KW-1185">Reference proteome</keyword>
<feature type="domain" description="Aminoglycoside phosphotransferase" evidence="11">
    <location>
        <begin position="171"/>
        <end position="421"/>
    </location>
</feature>
<dbReference type="Gene3D" id="3.90.1200.10">
    <property type="match status" value="1"/>
</dbReference>
<evidence type="ECO:0000256" key="4">
    <source>
        <dbReference type="ARBA" id="ARBA00022490"/>
    </source>
</evidence>
<evidence type="ECO:0000313" key="13">
    <source>
        <dbReference type="Proteomes" id="UP000185783"/>
    </source>
</evidence>
<evidence type="ECO:0000256" key="1">
    <source>
        <dbReference type="ARBA" id="ARBA00004496"/>
    </source>
</evidence>
<dbReference type="EMBL" id="LVVZ01000014">
    <property type="protein sequence ID" value="OKL44379.1"/>
    <property type="molecule type" value="Genomic_DNA"/>
</dbReference>
<dbReference type="GO" id="GO:0002949">
    <property type="term" value="P:tRNA threonylcarbamoyladenosine modification"/>
    <property type="evidence" value="ECO:0007669"/>
    <property type="project" value="InterPro"/>
</dbReference>
<evidence type="ECO:0000256" key="5">
    <source>
        <dbReference type="ARBA" id="ARBA00022694"/>
    </source>
</evidence>
<keyword evidence="5" id="KW-0819">tRNA processing</keyword>
<dbReference type="Pfam" id="PF01636">
    <property type="entry name" value="APH"/>
    <property type="match status" value="1"/>
</dbReference>
<keyword evidence="8" id="KW-0067">ATP-binding</keyword>
<dbReference type="InterPro" id="IPR011009">
    <property type="entry name" value="Kinase-like_dom_sf"/>
</dbReference>
<name>A0A1U7JI21_9HYPH</name>
<protein>
    <recommendedName>
        <fullName evidence="3">tRNA threonylcarbamoyladenosine biosynthesis protein TsaE</fullName>
    </recommendedName>
    <alternativeName>
        <fullName evidence="10">t(6)A37 threonylcarbamoyladenosine biosynthesis protein TsaE</fullName>
    </alternativeName>
</protein>
<dbReference type="Gene3D" id="3.40.50.300">
    <property type="entry name" value="P-loop containing nucleotide triphosphate hydrolases"/>
    <property type="match status" value="1"/>
</dbReference>
<dbReference type="Pfam" id="PF02367">
    <property type="entry name" value="TsaE"/>
    <property type="match status" value="1"/>
</dbReference>
<dbReference type="GO" id="GO:0046872">
    <property type="term" value="F:metal ion binding"/>
    <property type="evidence" value="ECO:0007669"/>
    <property type="project" value="UniProtKB-KW"/>
</dbReference>
<comment type="caution">
    <text evidence="12">The sequence shown here is derived from an EMBL/GenBank/DDBJ whole genome shotgun (WGS) entry which is preliminary data.</text>
</comment>
<dbReference type="Gene3D" id="3.30.200.20">
    <property type="entry name" value="Phosphorylase Kinase, domain 1"/>
    <property type="match status" value="1"/>
</dbReference>
<accession>A0A1U7JI21</accession>
<dbReference type="InterPro" id="IPR003442">
    <property type="entry name" value="T6A_TsaE"/>
</dbReference>
<dbReference type="GO" id="GO:0005737">
    <property type="term" value="C:cytoplasm"/>
    <property type="evidence" value="ECO:0007669"/>
    <property type="project" value="UniProtKB-SubCell"/>
</dbReference>
<keyword evidence="4" id="KW-0963">Cytoplasm</keyword>
<keyword evidence="7" id="KW-0547">Nucleotide-binding</keyword>
<comment type="similarity">
    <text evidence="2">Belongs to the TsaE family.</text>
</comment>
<keyword evidence="6" id="KW-0479">Metal-binding</keyword>
<dbReference type="InterPro" id="IPR002575">
    <property type="entry name" value="Aminoglycoside_PTrfase"/>
</dbReference>
<dbReference type="PANTHER" id="PTHR33540:SF2">
    <property type="entry name" value="TRNA THREONYLCARBAMOYLADENOSINE BIOSYNTHESIS PROTEIN TSAE"/>
    <property type="match status" value="1"/>
</dbReference>
<evidence type="ECO:0000256" key="3">
    <source>
        <dbReference type="ARBA" id="ARBA00019010"/>
    </source>
</evidence>
<reference evidence="12 13" key="1">
    <citation type="submission" date="2016-03" db="EMBL/GenBank/DDBJ databases">
        <title>Genome sequence of Nesiotobacter sp. nov., a moderately halophilic alphaproteobacterium isolated from the Yellow Sea, China.</title>
        <authorList>
            <person name="Zhang G."/>
            <person name="Zhang R."/>
        </authorList>
    </citation>
    <scope>NUCLEOTIDE SEQUENCE [LARGE SCALE GENOMIC DNA]</scope>
    <source>
        <strain evidence="12 13">WB1-6</strain>
    </source>
</reference>
<organism evidence="12 13">
    <name type="scientific">Pseudovibrio exalbescens</name>
    <dbReference type="NCBI Taxonomy" id="197461"/>
    <lineage>
        <taxon>Bacteria</taxon>
        <taxon>Pseudomonadati</taxon>
        <taxon>Pseudomonadota</taxon>
        <taxon>Alphaproteobacteria</taxon>
        <taxon>Hyphomicrobiales</taxon>
        <taxon>Stappiaceae</taxon>
        <taxon>Pseudovibrio</taxon>
    </lineage>
</organism>
<dbReference type="Proteomes" id="UP000185783">
    <property type="component" value="Unassembled WGS sequence"/>
</dbReference>
<dbReference type="SUPFAM" id="SSF52540">
    <property type="entry name" value="P-loop containing nucleoside triphosphate hydrolases"/>
    <property type="match status" value="1"/>
</dbReference>
<dbReference type="NCBIfam" id="TIGR00150">
    <property type="entry name" value="T6A_YjeE"/>
    <property type="match status" value="1"/>
</dbReference>
<dbReference type="SUPFAM" id="SSF56112">
    <property type="entry name" value="Protein kinase-like (PK-like)"/>
    <property type="match status" value="1"/>
</dbReference>
<evidence type="ECO:0000313" key="12">
    <source>
        <dbReference type="EMBL" id="OKL44379.1"/>
    </source>
</evidence>